<accession>A0AAV0CHN8</accession>
<protein>
    <submittedName>
        <fullName evidence="3">Uncharacterized protein</fullName>
    </submittedName>
</protein>
<comment type="similarity">
    <text evidence="1">Belongs to the plant acyltransferase family.</text>
</comment>
<dbReference type="GO" id="GO:0016740">
    <property type="term" value="F:transferase activity"/>
    <property type="evidence" value="ECO:0007669"/>
    <property type="project" value="UniProtKB-KW"/>
</dbReference>
<dbReference type="Pfam" id="PF02458">
    <property type="entry name" value="Transferase"/>
    <property type="match status" value="1"/>
</dbReference>
<organism evidence="3 4">
    <name type="scientific">Cuscuta epithymum</name>
    <dbReference type="NCBI Taxonomy" id="186058"/>
    <lineage>
        <taxon>Eukaryota</taxon>
        <taxon>Viridiplantae</taxon>
        <taxon>Streptophyta</taxon>
        <taxon>Embryophyta</taxon>
        <taxon>Tracheophyta</taxon>
        <taxon>Spermatophyta</taxon>
        <taxon>Magnoliopsida</taxon>
        <taxon>eudicotyledons</taxon>
        <taxon>Gunneridae</taxon>
        <taxon>Pentapetalae</taxon>
        <taxon>asterids</taxon>
        <taxon>lamiids</taxon>
        <taxon>Solanales</taxon>
        <taxon>Convolvulaceae</taxon>
        <taxon>Cuscuteae</taxon>
        <taxon>Cuscuta</taxon>
        <taxon>Cuscuta subgen. Cuscuta</taxon>
    </lineage>
</organism>
<dbReference type="InterPro" id="IPR023213">
    <property type="entry name" value="CAT-like_dom_sf"/>
</dbReference>
<comment type="caution">
    <text evidence="3">The sequence shown here is derived from an EMBL/GenBank/DDBJ whole genome shotgun (WGS) entry which is preliminary data.</text>
</comment>
<evidence type="ECO:0000313" key="3">
    <source>
        <dbReference type="EMBL" id="CAH9076218.1"/>
    </source>
</evidence>
<proteinExistence type="inferred from homology"/>
<dbReference type="Proteomes" id="UP001152523">
    <property type="component" value="Unassembled WGS sequence"/>
</dbReference>
<gene>
    <name evidence="3" type="ORF">CEPIT_LOCUS5810</name>
</gene>
<dbReference type="Gene3D" id="3.30.559.10">
    <property type="entry name" value="Chloramphenicol acetyltransferase-like domain"/>
    <property type="match status" value="2"/>
</dbReference>
<dbReference type="PANTHER" id="PTHR31147:SF66">
    <property type="entry name" value="OS05G0315700 PROTEIN"/>
    <property type="match status" value="1"/>
</dbReference>
<sequence length="339" mass="37631">MACLFPPRMSVRMCKPEMVTPKTPTPREKKPLSDVDDQASLRYQLPMLWFYKSKTAAAASKLGRNVDDPASLIREGLAKALVFYYPLAGRLLEGPKKKLIVDCTGEGVLFVRAEANLSLEELGRFVQAPCPYLKKLVYRVPGADGITGAPLLLFQVTRFTCGGFALGLMFNHTIMDGYGVVLFLTAVCELATGGALAPSVLPVWERELLTSDAGAESSTSGAMRADEHAMYSSNNNNKKRRRHFKLLDLERWASMVMNFDKMAANPRYFFFSNKLKPFFLRRSFTLGPREILALKAHASAAGEQIPGRYCTTFEVVVACLWKCRTIGLQPDPNATVRVT</sequence>
<evidence type="ECO:0000313" key="4">
    <source>
        <dbReference type="Proteomes" id="UP001152523"/>
    </source>
</evidence>
<dbReference type="EMBL" id="CAMAPF010000030">
    <property type="protein sequence ID" value="CAH9076218.1"/>
    <property type="molecule type" value="Genomic_DNA"/>
</dbReference>
<feature type="non-terminal residue" evidence="3">
    <location>
        <position position="339"/>
    </location>
</feature>
<dbReference type="InterPro" id="IPR050898">
    <property type="entry name" value="Plant_acyltransferase"/>
</dbReference>
<name>A0AAV0CHN8_9ASTE</name>
<keyword evidence="4" id="KW-1185">Reference proteome</keyword>
<evidence type="ECO:0000256" key="1">
    <source>
        <dbReference type="ARBA" id="ARBA00009861"/>
    </source>
</evidence>
<dbReference type="AlphaFoldDB" id="A0AAV0CHN8"/>
<dbReference type="PANTHER" id="PTHR31147">
    <property type="entry name" value="ACYL TRANSFERASE 4"/>
    <property type="match status" value="1"/>
</dbReference>
<evidence type="ECO:0000256" key="2">
    <source>
        <dbReference type="ARBA" id="ARBA00022679"/>
    </source>
</evidence>
<keyword evidence="2" id="KW-0808">Transferase</keyword>
<reference evidence="3" key="1">
    <citation type="submission" date="2022-07" db="EMBL/GenBank/DDBJ databases">
        <authorList>
            <person name="Macas J."/>
            <person name="Novak P."/>
            <person name="Neumann P."/>
        </authorList>
    </citation>
    <scope>NUCLEOTIDE SEQUENCE</scope>
</reference>